<evidence type="ECO:0000256" key="1">
    <source>
        <dbReference type="SAM" id="MobiDB-lite"/>
    </source>
</evidence>
<evidence type="ECO:0000313" key="3">
    <source>
        <dbReference type="Proteomes" id="UP000800094"/>
    </source>
</evidence>
<gene>
    <name evidence="2" type="ORF">BU26DRAFT_513335</name>
</gene>
<protein>
    <submittedName>
        <fullName evidence="2">Uncharacterized protein</fullName>
    </submittedName>
</protein>
<proteinExistence type="predicted"/>
<feature type="compositionally biased region" description="Basic and acidic residues" evidence="1">
    <location>
        <begin position="91"/>
        <end position="108"/>
    </location>
</feature>
<dbReference type="RefSeq" id="XP_033691524.1">
    <property type="nucleotide sequence ID" value="XM_033827599.1"/>
</dbReference>
<organism evidence="2 3">
    <name type="scientific">Trematosphaeria pertusa</name>
    <dbReference type="NCBI Taxonomy" id="390896"/>
    <lineage>
        <taxon>Eukaryota</taxon>
        <taxon>Fungi</taxon>
        <taxon>Dikarya</taxon>
        <taxon>Ascomycota</taxon>
        <taxon>Pezizomycotina</taxon>
        <taxon>Dothideomycetes</taxon>
        <taxon>Pleosporomycetidae</taxon>
        <taxon>Pleosporales</taxon>
        <taxon>Massarineae</taxon>
        <taxon>Trematosphaeriaceae</taxon>
        <taxon>Trematosphaeria</taxon>
    </lineage>
</organism>
<dbReference type="Proteomes" id="UP000800094">
    <property type="component" value="Unassembled WGS sequence"/>
</dbReference>
<sequence length="146" mass="16489">MRARDLSEASGKPVTTYNVRILVGIGVQTILPNNPSKQSFQTILPNNPSKQSFQTILPNNPSKQAFQRTWRSTTRMCCTAAPSEMPSRTSPQKDRKRLEGHWSEDGPSPKRWSLRAAVNRFDGARRPQLAFITPCSLYYALPLRCL</sequence>
<accession>A0A6A6J3P4</accession>
<dbReference type="EMBL" id="ML987189">
    <property type="protein sequence ID" value="KAF2256520.1"/>
    <property type="molecule type" value="Genomic_DNA"/>
</dbReference>
<evidence type="ECO:0000313" key="2">
    <source>
        <dbReference type="EMBL" id="KAF2256520.1"/>
    </source>
</evidence>
<reference evidence="2" key="1">
    <citation type="journal article" date="2020" name="Stud. Mycol.">
        <title>101 Dothideomycetes genomes: a test case for predicting lifestyles and emergence of pathogens.</title>
        <authorList>
            <person name="Haridas S."/>
            <person name="Albert R."/>
            <person name="Binder M."/>
            <person name="Bloem J."/>
            <person name="Labutti K."/>
            <person name="Salamov A."/>
            <person name="Andreopoulos B."/>
            <person name="Baker S."/>
            <person name="Barry K."/>
            <person name="Bills G."/>
            <person name="Bluhm B."/>
            <person name="Cannon C."/>
            <person name="Castanera R."/>
            <person name="Culley D."/>
            <person name="Daum C."/>
            <person name="Ezra D."/>
            <person name="Gonzalez J."/>
            <person name="Henrissat B."/>
            <person name="Kuo A."/>
            <person name="Liang C."/>
            <person name="Lipzen A."/>
            <person name="Lutzoni F."/>
            <person name="Magnuson J."/>
            <person name="Mondo S."/>
            <person name="Nolan M."/>
            <person name="Ohm R."/>
            <person name="Pangilinan J."/>
            <person name="Park H.-J."/>
            <person name="Ramirez L."/>
            <person name="Alfaro M."/>
            <person name="Sun H."/>
            <person name="Tritt A."/>
            <person name="Yoshinaga Y."/>
            <person name="Zwiers L.-H."/>
            <person name="Turgeon B."/>
            <person name="Goodwin S."/>
            <person name="Spatafora J."/>
            <person name="Crous P."/>
            <person name="Grigoriev I."/>
        </authorList>
    </citation>
    <scope>NUCLEOTIDE SEQUENCE</scope>
    <source>
        <strain evidence="2">CBS 122368</strain>
    </source>
</reference>
<dbReference type="GeneID" id="54580929"/>
<dbReference type="AlphaFoldDB" id="A0A6A6J3P4"/>
<name>A0A6A6J3P4_9PLEO</name>
<keyword evidence="3" id="KW-1185">Reference proteome</keyword>
<feature type="region of interest" description="Disordered" evidence="1">
    <location>
        <begin position="80"/>
        <end position="109"/>
    </location>
</feature>